<accession>A0AAV2J8X8</accession>
<keyword evidence="2" id="KW-1185">Reference proteome</keyword>
<protein>
    <submittedName>
        <fullName evidence="1">Uncharacterized protein</fullName>
    </submittedName>
</protein>
<proteinExistence type="predicted"/>
<dbReference type="EMBL" id="OZ035833">
    <property type="protein sequence ID" value="CAL1572936.1"/>
    <property type="molecule type" value="Genomic_DNA"/>
</dbReference>
<reference evidence="1 2" key="1">
    <citation type="submission" date="2024-04" db="EMBL/GenBank/DDBJ databases">
        <authorList>
            <person name="Waldvogel A.-M."/>
            <person name="Schoenle A."/>
        </authorList>
    </citation>
    <scope>NUCLEOTIDE SEQUENCE [LARGE SCALE GENOMIC DNA]</scope>
</reference>
<organism evidence="1 2">
    <name type="scientific">Knipowitschia caucasica</name>
    <name type="common">Caucasian dwarf goby</name>
    <name type="synonym">Pomatoschistus caucasicus</name>
    <dbReference type="NCBI Taxonomy" id="637954"/>
    <lineage>
        <taxon>Eukaryota</taxon>
        <taxon>Metazoa</taxon>
        <taxon>Chordata</taxon>
        <taxon>Craniata</taxon>
        <taxon>Vertebrata</taxon>
        <taxon>Euteleostomi</taxon>
        <taxon>Actinopterygii</taxon>
        <taxon>Neopterygii</taxon>
        <taxon>Teleostei</taxon>
        <taxon>Neoteleostei</taxon>
        <taxon>Acanthomorphata</taxon>
        <taxon>Gobiaria</taxon>
        <taxon>Gobiiformes</taxon>
        <taxon>Gobioidei</taxon>
        <taxon>Gobiidae</taxon>
        <taxon>Gobiinae</taxon>
        <taxon>Knipowitschia</taxon>
    </lineage>
</organism>
<sequence length="167" mass="18343">MASTGKPQCSKDEIIKSVRNVTGGWLIYKASGGWGSRKLNLAAPDDTGYSGKILKNANRGAKCLYIAPVQEELCMDPLPFDDEAFKEMHKAKCHTCHTDIPIQLLKNHIQLCANSPSDELVFSEVEESEVEEVGSMQTCPVCTELFPQDIIEDHASSCGERLTKAVL</sequence>
<name>A0AAV2J8X8_KNICA</name>
<dbReference type="Proteomes" id="UP001497482">
    <property type="component" value="Chromosome 11"/>
</dbReference>
<gene>
    <name evidence="1" type="ORF">KC01_LOCUS4928</name>
</gene>
<dbReference type="AlphaFoldDB" id="A0AAV2J8X8"/>
<evidence type="ECO:0000313" key="2">
    <source>
        <dbReference type="Proteomes" id="UP001497482"/>
    </source>
</evidence>
<evidence type="ECO:0000313" key="1">
    <source>
        <dbReference type="EMBL" id="CAL1572936.1"/>
    </source>
</evidence>